<name>A0A3M7S9A2_BRAPC</name>
<accession>A0A3M7S9A2</accession>
<reference evidence="1 2" key="1">
    <citation type="journal article" date="2018" name="Sci. Rep.">
        <title>Genomic signatures of local adaptation to the degree of environmental predictability in rotifers.</title>
        <authorList>
            <person name="Franch-Gras L."/>
            <person name="Hahn C."/>
            <person name="Garcia-Roger E.M."/>
            <person name="Carmona M.J."/>
            <person name="Serra M."/>
            <person name="Gomez A."/>
        </authorList>
    </citation>
    <scope>NUCLEOTIDE SEQUENCE [LARGE SCALE GENOMIC DNA]</scope>
    <source>
        <strain evidence="1">HYR1</strain>
    </source>
</reference>
<feature type="non-terminal residue" evidence="1">
    <location>
        <position position="1"/>
    </location>
</feature>
<dbReference type="EMBL" id="REGN01001826">
    <property type="protein sequence ID" value="RNA32245.1"/>
    <property type="molecule type" value="Genomic_DNA"/>
</dbReference>
<gene>
    <name evidence="1" type="ORF">BpHYR1_004815</name>
</gene>
<dbReference type="AlphaFoldDB" id="A0A3M7S9A2"/>
<evidence type="ECO:0000313" key="2">
    <source>
        <dbReference type="Proteomes" id="UP000276133"/>
    </source>
</evidence>
<organism evidence="1 2">
    <name type="scientific">Brachionus plicatilis</name>
    <name type="common">Marine rotifer</name>
    <name type="synonym">Brachionus muelleri</name>
    <dbReference type="NCBI Taxonomy" id="10195"/>
    <lineage>
        <taxon>Eukaryota</taxon>
        <taxon>Metazoa</taxon>
        <taxon>Spiralia</taxon>
        <taxon>Gnathifera</taxon>
        <taxon>Rotifera</taxon>
        <taxon>Eurotatoria</taxon>
        <taxon>Monogononta</taxon>
        <taxon>Pseudotrocha</taxon>
        <taxon>Ploima</taxon>
        <taxon>Brachionidae</taxon>
        <taxon>Brachionus</taxon>
    </lineage>
</organism>
<dbReference type="Proteomes" id="UP000276133">
    <property type="component" value="Unassembled WGS sequence"/>
</dbReference>
<protein>
    <submittedName>
        <fullName evidence="1">Uncharacterized protein</fullName>
    </submittedName>
</protein>
<sequence length="123" mass="14156">INSVLCPVHSKYYSELKCCQVHVQLALLYISKYTNSQYPVKVLLRSKFTLYCVISNYFRKPRIQTPDNFPMPCHKTSILWRYEGCTTSSPFIPPIAQMIPIKKSMVHNILVASISFLKTLGKP</sequence>
<proteinExistence type="predicted"/>
<comment type="caution">
    <text evidence="1">The sequence shown here is derived from an EMBL/GenBank/DDBJ whole genome shotgun (WGS) entry which is preliminary data.</text>
</comment>
<evidence type="ECO:0000313" key="1">
    <source>
        <dbReference type="EMBL" id="RNA32245.1"/>
    </source>
</evidence>
<keyword evidence="2" id="KW-1185">Reference proteome</keyword>